<name>A0A076EYD9_RHOOP</name>
<evidence type="ECO:0000313" key="3">
    <source>
        <dbReference type="Proteomes" id="UP000028488"/>
    </source>
</evidence>
<reference evidence="2 3" key="1">
    <citation type="submission" date="2014-07" db="EMBL/GenBank/DDBJ databases">
        <title>Genome Sequence of Rhodococcus opacus Strain R7, a Biodegrader of Mono- and Polycyclic Aromatic Hydrocarbons.</title>
        <authorList>
            <person name="Di Gennaro P."/>
            <person name="Zampolli J."/>
            <person name="Presti I."/>
            <person name="Cappelletti M."/>
            <person name="D'Ursi P."/>
            <person name="Orro A."/>
            <person name="Mezzelani A."/>
            <person name="Milanesi L."/>
        </authorList>
    </citation>
    <scope>NUCLEOTIDE SEQUENCE [LARGE SCALE GENOMIC DNA]</scope>
    <source>
        <strain evidence="2 3">R7</strain>
        <plasmid evidence="2">pPDG2</plasmid>
    </source>
</reference>
<dbReference type="RefSeq" id="WP_128643623.1">
    <property type="nucleotide sequence ID" value="NZ_CP008949.1"/>
</dbReference>
<evidence type="ECO:0000259" key="1">
    <source>
        <dbReference type="Pfam" id="PF13358"/>
    </source>
</evidence>
<protein>
    <submittedName>
        <fullName evidence="2">Transposase</fullName>
    </submittedName>
</protein>
<feature type="domain" description="Tc1-like transposase DDE" evidence="1">
    <location>
        <begin position="17"/>
        <end position="168"/>
    </location>
</feature>
<dbReference type="AlphaFoldDB" id="A0A076EYD9"/>
<dbReference type="Pfam" id="PF13358">
    <property type="entry name" value="DDE_3"/>
    <property type="match status" value="1"/>
</dbReference>
<dbReference type="NCBIfam" id="NF033545">
    <property type="entry name" value="transpos_IS630"/>
    <property type="match status" value="1"/>
</dbReference>
<organism evidence="2 3">
    <name type="scientific">Rhodococcus opacus</name>
    <name type="common">Nocardia opaca</name>
    <dbReference type="NCBI Taxonomy" id="37919"/>
    <lineage>
        <taxon>Bacteria</taxon>
        <taxon>Bacillati</taxon>
        <taxon>Actinomycetota</taxon>
        <taxon>Actinomycetes</taxon>
        <taxon>Mycobacteriales</taxon>
        <taxon>Nocardiaceae</taxon>
        <taxon>Rhodococcus</taxon>
    </lineage>
</organism>
<dbReference type="Proteomes" id="UP000028488">
    <property type="component" value="Plasmid pPDG2"/>
</dbReference>
<dbReference type="InterPro" id="IPR047655">
    <property type="entry name" value="Transpos_IS630-like"/>
</dbReference>
<proteinExistence type="predicted"/>
<keyword evidence="2" id="KW-0614">Plasmid</keyword>
<accession>A0A076EYD9</accession>
<dbReference type="EMBL" id="CP008949">
    <property type="protein sequence ID" value="AII10990.1"/>
    <property type="molecule type" value="Genomic_DNA"/>
</dbReference>
<gene>
    <name evidence="2" type="ORF">EP51_43595</name>
</gene>
<geneLocation type="plasmid" evidence="2 3">
    <name>pPDG2</name>
</geneLocation>
<dbReference type="InterPro" id="IPR038717">
    <property type="entry name" value="Tc1-like_DDE_dom"/>
</dbReference>
<sequence>MEDVLSVYARPHDPSRPVVCMDEKPYQLLAHVRDPIPAGPGRDLKEDSEYVRHGTCSIFCWVEPLAGWRRVDAQPRRTKVDWARQVKELLCVDYPDAEAVVLVMDNLNTHGIGSLYEAFEPAEAFALAQRLEIHHTPKHGSWLNIAEIELSVLTRQCLDRRIEDLETLGAELAAWQRQTNADQRQVQWHFTTDDARIKLRHLYPKT</sequence>
<evidence type="ECO:0000313" key="2">
    <source>
        <dbReference type="EMBL" id="AII10990.1"/>
    </source>
</evidence>